<protein>
    <submittedName>
        <fullName evidence="1">Uncharacterized protein</fullName>
    </submittedName>
</protein>
<gene>
    <name evidence="1" type="ORF">MM415A02568_0008</name>
</gene>
<name>A0A6M3JSI9_9ZZZZ</name>
<dbReference type="AlphaFoldDB" id="A0A6M3JSI9"/>
<sequence>MIEIIEYWNKVVNDPNASFGTRVIRDEYEIKTRYRMDSNLDELKRRWKNHPNMTVHQDKIIEDCGRTYGIHSYREIRRC</sequence>
<reference evidence="1" key="1">
    <citation type="submission" date="2020-03" db="EMBL/GenBank/DDBJ databases">
        <title>The deep terrestrial virosphere.</title>
        <authorList>
            <person name="Holmfeldt K."/>
            <person name="Nilsson E."/>
            <person name="Simone D."/>
            <person name="Lopez-Fernandez M."/>
            <person name="Wu X."/>
            <person name="de Brujin I."/>
            <person name="Lundin D."/>
            <person name="Andersson A."/>
            <person name="Bertilsson S."/>
            <person name="Dopson M."/>
        </authorList>
    </citation>
    <scope>NUCLEOTIDE SEQUENCE</scope>
    <source>
        <strain evidence="1">MM415A02568</strain>
    </source>
</reference>
<accession>A0A6M3JSI9</accession>
<proteinExistence type="predicted"/>
<evidence type="ECO:0000313" key="1">
    <source>
        <dbReference type="EMBL" id="QJA72880.1"/>
    </source>
</evidence>
<dbReference type="EMBL" id="MT141985">
    <property type="protein sequence ID" value="QJA72880.1"/>
    <property type="molecule type" value="Genomic_DNA"/>
</dbReference>
<organism evidence="1">
    <name type="scientific">viral metagenome</name>
    <dbReference type="NCBI Taxonomy" id="1070528"/>
    <lineage>
        <taxon>unclassified sequences</taxon>
        <taxon>metagenomes</taxon>
        <taxon>organismal metagenomes</taxon>
    </lineage>
</organism>